<gene>
    <name evidence="3" type="ORF">KT71_14269</name>
</gene>
<reference evidence="3 4" key="2">
    <citation type="journal article" date="2009" name="PLoS ONE">
        <title>The photosynthetic apparatus and its regulation in the aerobic gammaproteobacterium Congregibacter litoralis gen. nov., sp. nov.</title>
        <authorList>
            <person name="Spring S."/>
            <person name="Lunsdorf H."/>
            <person name="Fuchs B.M."/>
            <person name="Tindall B.J."/>
        </authorList>
    </citation>
    <scope>NUCLEOTIDE SEQUENCE [LARGE SCALE GENOMIC DNA]</scope>
    <source>
        <strain evidence="3">KT71</strain>
    </source>
</reference>
<dbReference type="EMBL" id="AAOA02000001">
    <property type="protein sequence ID" value="EAQ97742.1"/>
    <property type="molecule type" value="Genomic_DNA"/>
</dbReference>
<dbReference type="InterPro" id="IPR006640">
    <property type="entry name" value="SprT-like_domain"/>
</dbReference>
<dbReference type="eggNOG" id="ENOG5033FWR">
    <property type="taxonomic scope" value="Bacteria"/>
</dbReference>
<dbReference type="RefSeq" id="WP_008295288.1">
    <property type="nucleotide sequence ID" value="NZ_CM002299.1"/>
</dbReference>
<keyword evidence="4" id="KW-1185">Reference proteome</keyword>
<dbReference type="HOGENOM" id="CLU_1466209_0_0_6"/>
<protein>
    <recommendedName>
        <fullName evidence="2">SprT-like domain-containing protein</fullName>
    </recommendedName>
</protein>
<feature type="domain" description="SprT-like" evidence="2">
    <location>
        <begin position="57"/>
        <end position="124"/>
    </location>
</feature>
<comment type="caution">
    <text evidence="3">The sequence shown here is derived from an EMBL/GenBank/DDBJ whole genome shotgun (WGS) entry which is preliminary data.</text>
</comment>
<evidence type="ECO:0000313" key="4">
    <source>
        <dbReference type="Proteomes" id="UP000019205"/>
    </source>
</evidence>
<evidence type="ECO:0000256" key="1">
    <source>
        <dbReference type="SAM" id="MobiDB-lite"/>
    </source>
</evidence>
<feature type="region of interest" description="Disordered" evidence="1">
    <location>
        <begin position="1"/>
        <end position="27"/>
    </location>
</feature>
<evidence type="ECO:0000313" key="3">
    <source>
        <dbReference type="EMBL" id="EAQ97742.1"/>
    </source>
</evidence>
<accession>A4A7U7</accession>
<dbReference type="STRING" id="314285.KT71_14269"/>
<proteinExistence type="predicted"/>
<reference evidence="3 4" key="1">
    <citation type="journal article" date="2007" name="Proc. Natl. Acad. Sci. U.S.A.">
        <title>Characterization of a marine gammaproteobacterium capable of aerobic anoxygenic photosynthesis.</title>
        <authorList>
            <person name="Fuchs B.M."/>
            <person name="Spring S."/>
            <person name="Teeling H."/>
            <person name="Quast C."/>
            <person name="Wulf J."/>
            <person name="Schattenhofer M."/>
            <person name="Yan S."/>
            <person name="Ferriera S."/>
            <person name="Johnson J."/>
            <person name="Glockner F.O."/>
            <person name="Amann R."/>
        </authorList>
    </citation>
    <scope>NUCLEOTIDE SEQUENCE [LARGE SCALE GENOMIC DNA]</scope>
    <source>
        <strain evidence="3">KT71</strain>
    </source>
</reference>
<dbReference type="GO" id="GO:0006950">
    <property type="term" value="P:response to stress"/>
    <property type="evidence" value="ECO:0007669"/>
    <property type="project" value="UniProtKB-ARBA"/>
</dbReference>
<name>A4A7U7_9GAMM</name>
<evidence type="ECO:0000259" key="2">
    <source>
        <dbReference type="Pfam" id="PF10263"/>
    </source>
</evidence>
<dbReference type="AlphaFoldDB" id="A4A7U7"/>
<dbReference type="Proteomes" id="UP000019205">
    <property type="component" value="Chromosome"/>
</dbReference>
<sequence length="199" mass="23211">MRKRDWQTRALNTGFEGTAPASAPDGPLTENAIRHIVARERVRAEALFTDWEHPFRELSFNRARRSYGQAHRDGRMVLSKSFLGTTALADLEDTIRHELAHLIAGIRFKHGPRWRHVASTLGAIPRASGRSEDAELHEKMSHARFTLIAIMQNGEERTVRKVHRRSRRYAEYRLGRRGQRYHIKGDFVERFVYIDEQER</sequence>
<dbReference type="Pfam" id="PF10263">
    <property type="entry name" value="SprT-like"/>
    <property type="match status" value="1"/>
</dbReference>
<organism evidence="3 4">
    <name type="scientific">Congregibacter litoralis KT71</name>
    <dbReference type="NCBI Taxonomy" id="314285"/>
    <lineage>
        <taxon>Bacteria</taxon>
        <taxon>Pseudomonadati</taxon>
        <taxon>Pseudomonadota</taxon>
        <taxon>Gammaproteobacteria</taxon>
        <taxon>Cellvibrionales</taxon>
        <taxon>Halieaceae</taxon>
        <taxon>Congregibacter</taxon>
    </lineage>
</organism>